<protein>
    <recommendedName>
        <fullName evidence="2">prolyl oligopeptidase</fullName>
        <ecNumber evidence="2">3.4.21.26</ecNumber>
    </recommendedName>
</protein>
<dbReference type="Gene3D" id="3.40.50.1820">
    <property type="entry name" value="alpha/beta hydrolase"/>
    <property type="match status" value="1"/>
</dbReference>
<organism evidence="8 9">
    <name type="scientific">Mixta hanseatica</name>
    <dbReference type="NCBI Taxonomy" id="2872648"/>
    <lineage>
        <taxon>Bacteria</taxon>
        <taxon>Pseudomonadati</taxon>
        <taxon>Pseudomonadota</taxon>
        <taxon>Gammaproteobacteria</taxon>
        <taxon>Enterobacterales</taxon>
        <taxon>Erwiniaceae</taxon>
        <taxon>Mixta</taxon>
    </lineage>
</organism>
<gene>
    <name evidence="8" type="ORF">K6958_01425</name>
</gene>
<evidence type="ECO:0000259" key="7">
    <source>
        <dbReference type="Pfam" id="PF02897"/>
    </source>
</evidence>
<dbReference type="InterPro" id="IPR001375">
    <property type="entry name" value="Peptidase_S9_cat"/>
</dbReference>
<comment type="catalytic activity">
    <reaction evidence="1">
        <text>Hydrolysis of Pro-|-Xaa &gt;&gt; Ala-|-Xaa in oligopeptides.</text>
        <dbReference type="EC" id="3.4.21.26"/>
    </reaction>
</comment>
<dbReference type="InterPro" id="IPR023302">
    <property type="entry name" value="Pept_S9A_N"/>
</dbReference>
<dbReference type="EMBL" id="CP082904">
    <property type="protein sequence ID" value="UQY44401.1"/>
    <property type="molecule type" value="Genomic_DNA"/>
</dbReference>
<dbReference type="Gene3D" id="2.130.10.120">
    <property type="entry name" value="Prolyl oligopeptidase, N-terminal domain"/>
    <property type="match status" value="1"/>
</dbReference>
<evidence type="ECO:0000256" key="3">
    <source>
        <dbReference type="ARBA" id="ARBA00022670"/>
    </source>
</evidence>
<keyword evidence="4" id="KW-0378">Hydrolase</keyword>
<dbReference type="EC" id="3.4.21.26" evidence="2"/>
<feature type="domain" description="Peptidase S9 prolyl oligopeptidase catalytic" evidence="6">
    <location>
        <begin position="483"/>
        <end position="694"/>
    </location>
</feature>
<evidence type="ECO:0000313" key="9">
    <source>
        <dbReference type="Proteomes" id="UP001056635"/>
    </source>
</evidence>
<feature type="domain" description="Peptidase S9A N-terminal" evidence="7">
    <location>
        <begin position="29"/>
        <end position="421"/>
    </location>
</feature>
<name>A0ABY4RC95_9GAMM</name>
<dbReference type="PRINTS" id="PR00862">
    <property type="entry name" value="PROLIGOPTASE"/>
</dbReference>
<dbReference type="Pfam" id="PF00326">
    <property type="entry name" value="Peptidase_S9"/>
    <property type="match status" value="1"/>
</dbReference>
<dbReference type="SUPFAM" id="SSF53474">
    <property type="entry name" value="alpha/beta-Hydrolases"/>
    <property type="match status" value="1"/>
</dbReference>
<accession>A0ABY4RC95</accession>
<dbReference type="Pfam" id="PF02897">
    <property type="entry name" value="Peptidase_S9_N"/>
    <property type="match status" value="1"/>
</dbReference>
<sequence>MMKKINLIIQLITLVNVSLCYAKDDILFGSQYTLDRYRWMEVDQRRNNQWLELKTKQSQKMIDAFPWRKKLQKQLGALSNPEGSLSDIFYAGENRFYLRSTPAFPYSRLFIKRKGYNEKLLVDPPVGKGIHFFSPSYDGRYIAYGLSDNGSEFASIKIIDTRSGKDLTDIIPQVRYPHIIWQSDNHSFFYRRMPSVKLNALPSDRLAGEKMFLHQVGSNTSLDTPVFDSFMVAKKGASKYDNVAIHASPDSDWLLSSVSAATSGYSSAIFKVRADALSGPKTPWVKVIDSKDNVSHFVFSGKWLYLARYNNYSGYLVTRLNLDKPSHPEEKNIEWSNGELTGFITSCEALYITYHDSGIRRFVRIPFSNIYHVQNITLPFNGEITALFSSFDQKEILFTLQGWTIPPAIFRYDPDINKIENTKLIAPQSYDYADYEAEEKWVISKNKVRVPLTIIHRRGMKLDGTAPTWLTAYGAYGVSTFPDFDPSRLIWLRGGGIIAIAHVRGGGELGPLWHEAGRASSKENSITDFINCAEYLIAQGYTNPSRLAISGGSAGGIVIGMALAQRPGLFAAVAIDAGILNTTRLDQIPIGAMNFKEFGSPSTEQGMRNLQKIDAYHNLKDGIRYPAALLTVGLNDARVSPWQTAKFAARLEEIAAREKNSNPVLVFAERDAGHSPATYDQADKKFLDILTFFIWRTGLAKE</sequence>
<evidence type="ECO:0000256" key="5">
    <source>
        <dbReference type="ARBA" id="ARBA00022825"/>
    </source>
</evidence>
<dbReference type="InterPro" id="IPR051167">
    <property type="entry name" value="Prolyl_oligopep/macrocyclase"/>
</dbReference>
<dbReference type="InterPro" id="IPR029058">
    <property type="entry name" value="AB_hydrolase_fold"/>
</dbReference>
<keyword evidence="9" id="KW-1185">Reference proteome</keyword>
<evidence type="ECO:0000313" key="8">
    <source>
        <dbReference type="EMBL" id="UQY44401.1"/>
    </source>
</evidence>
<evidence type="ECO:0000256" key="1">
    <source>
        <dbReference type="ARBA" id="ARBA00001070"/>
    </source>
</evidence>
<evidence type="ECO:0000259" key="6">
    <source>
        <dbReference type="Pfam" id="PF00326"/>
    </source>
</evidence>
<reference evidence="8" key="1">
    <citation type="submission" date="2021-09" db="EMBL/GenBank/DDBJ databases">
        <title>First case of bloodstream infection caused by Mixta hanseatica sp. nov., a member of the Erwiniaceae family.</title>
        <authorList>
            <person name="Both A."/>
            <person name="Huang J."/>
            <person name="Wenzel P."/>
            <person name="Aepfelbacher M."/>
            <person name="Rohde H."/>
            <person name="Christner M."/>
            <person name="Hentschke M."/>
        </authorList>
    </citation>
    <scope>NUCLEOTIDE SEQUENCE</scope>
    <source>
        <strain evidence="8">X22927</strain>
    </source>
</reference>
<dbReference type="SUPFAM" id="SSF50993">
    <property type="entry name" value="Peptidase/esterase 'gauge' domain"/>
    <property type="match status" value="1"/>
</dbReference>
<dbReference type="InterPro" id="IPR002470">
    <property type="entry name" value="Peptidase_S9A"/>
</dbReference>
<dbReference type="PANTHER" id="PTHR42881">
    <property type="entry name" value="PROLYL ENDOPEPTIDASE"/>
    <property type="match status" value="1"/>
</dbReference>
<keyword evidence="5" id="KW-0720">Serine protease</keyword>
<dbReference type="Proteomes" id="UP001056635">
    <property type="component" value="Chromosome"/>
</dbReference>
<keyword evidence="3" id="KW-0645">Protease</keyword>
<proteinExistence type="predicted"/>
<evidence type="ECO:0000256" key="4">
    <source>
        <dbReference type="ARBA" id="ARBA00022801"/>
    </source>
</evidence>
<evidence type="ECO:0000256" key="2">
    <source>
        <dbReference type="ARBA" id="ARBA00011897"/>
    </source>
</evidence>
<dbReference type="PANTHER" id="PTHR42881:SF2">
    <property type="entry name" value="PROLYL ENDOPEPTIDASE"/>
    <property type="match status" value="1"/>
</dbReference>